<dbReference type="KEGG" id="phet:94289904"/>
<keyword evidence="3" id="KW-1185">Reference proteome</keyword>
<protein>
    <submittedName>
        <fullName evidence="2">Uncharacterized protein</fullName>
    </submittedName>
</protein>
<dbReference type="GeneID" id="94289904"/>
<feature type="region of interest" description="Disordered" evidence="1">
    <location>
        <begin position="618"/>
        <end position="644"/>
    </location>
</feature>
<dbReference type="Proteomes" id="UP000674318">
    <property type="component" value="Unassembled WGS sequence"/>
</dbReference>
<accession>A0A836I6E9</accession>
<evidence type="ECO:0000256" key="1">
    <source>
        <dbReference type="SAM" id="MobiDB-lite"/>
    </source>
</evidence>
<comment type="caution">
    <text evidence="2">The sequence shown here is derived from an EMBL/GenBank/DDBJ whole genome shotgun (WGS) entry which is preliminary data.</text>
</comment>
<gene>
    <name evidence="2" type="ORF">JKF63_03829</name>
</gene>
<dbReference type="EMBL" id="JAFJZO010000031">
    <property type="protein sequence ID" value="KAG5497565.1"/>
    <property type="molecule type" value="Genomic_DNA"/>
</dbReference>
<organism evidence="2 3">
    <name type="scientific">Porcisia hertigi</name>
    <dbReference type="NCBI Taxonomy" id="2761500"/>
    <lineage>
        <taxon>Eukaryota</taxon>
        <taxon>Discoba</taxon>
        <taxon>Euglenozoa</taxon>
        <taxon>Kinetoplastea</taxon>
        <taxon>Metakinetoplastina</taxon>
        <taxon>Trypanosomatida</taxon>
        <taxon>Trypanosomatidae</taxon>
        <taxon>Leishmaniinae</taxon>
        <taxon>Porcisia</taxon>
    </lineage>
</organism>
<reference evidence="2 3" key="1">
    <citation type="submission" date="2021-02" db="EMBL/GenBank/DDBJ databases">
        <title>Porcisia hertigi Genome sequencing and assembly.</title>
        <authorList>
            <person name="Almutairi H."/>
            <person name="Gatherer D."/>
        </authorList>
    </citation>
    <scope>NUCLEOTIDE SEQUENCE [LARGE SCALE GENOMIC DNA]</scope>
    <source>
        <strain evidence="2 3">C119</strain>
    </source>
</reference>
<evidence type="ECO:0000313" key="2">
    <source>
        <dbReference type="EMBL" id="KAG5497565.1"/>
    </source>
</evidence>
<dbReference type="AlphaFoldDB" id="A0A836I6E9"/>
<dbReference type="OrthoDB" id="273093at2759"/>
<sequence length="644" mass="71736">MRTSKVLLCTPLVHPWVSQYLARVGVAPDVSASELVYKGTSPLRSRDVDTPAISVSEAAVRQRQYREARKQLLGALRVQPFSHATIFARAGVFSSASPEDIFDLRGLRSADYDCLDAPRLLCRARPHSEACSSSVDPLPSESQFVAGRPARSTMHSSPIASSVASAAEGPTVQVVSWPTVAQMTKALERRIMDYRHLWRAAKTFAGDHLNAREKRENLESPTSASHLPSGLFFSGGSRLVVLATLPHTLVYSIVEYSILHAWHGEAHVYPMAKLPSPGVDLALQDRPLLRAEDVTSLQWDRAQAANFLVSVLQQPVVQKDLRQRLWGAAQNYHRDIMRKLESLAVKTGGKGVREDVTDEWCILLDHERGGAEPLSLSLQALRDDLFSFDEILFFLRRPLASSYSSSRQHRVECQPLRSTHFFRFVTSRPEVAAAFTARPRSNIFDFSFRSSPPDGKTGGRTSGALATLSTRDKLWLLLSEMARLRYLVAYLLNFEVMLRDVRNSHTPPYGEQPTPREGDRALFLGSRGIQQADEQDAKNAKCIEAILYFLDIRIHTRLATCSHHHRFLRHTQVRHGERFSMPEMPSPPREATDVDIDVSRKACRHATVQSLYSAFSKALNGSTAPPSPSPSSSSPAPPSAFHEH</sequence>
<proteinExistence type="predicted"/>
<name>A0A836I6E9_9TRYP</name>
<dbReference type="RefSeq" id="XP_067755033.1">
    <property type="nucleotide sequence ID" value="XM_067899827.1"/>
</dbReference>
<evidence type="ECO:0000313" key="3">
    <source>
        <dbReference type="Proteomes" id="UP000674318"/>
    </source>
</evidence>